<organism evidence="2 3">
    <name type="scientific">Bradyrhizobium algeriense</name>
    <dbReference type="NCBI Taxonomy" id="634784"/>
    <lineage>
        <taxon>Bacteria</taxon>
        <taxon>Pseudomonadati</taxon>
        <taxon>Pseudomonadota</taxon>
        <taxon>Alphaproteobacteria</taxon>
        <taxon>Hyphomicrobiales</taxon>
        <taxon>Nitrobacteraceae</taxon>
        <taxon>Bradyrhizobium</taxon>
    </lineage>
</organism>
<dbReference type="EMBL" id="JAZHRV010000001">
    <property type="protein sequence ID" value="MEH2556238.1"/>
    <property type="molecule type" value="Genomic_DNA"/>
</dbReference>
<evidence type="ECO:0008006" key="4">
    <source>
        <dbReference type="Google" id="ProtNLM"/>
    </source>
</evidence>
<evidence type="ECO:0000313" key="3">
    <source>
        <dbReference type="Proteomes" id="UP001364224"/>
    </source>
</evidence>
<keyword evidence="1" id="KW-0732">Signal</keyword>
<feature type="signal peptide" evidence="1">
    <location>
        <begin position="1"/>
        <end position="27"/>
    </location>
</feature>
<gene>
    <name evidence="2" type="ORF">V1286_003767</name>
</gene>
<name>A0ABU8BE24_9BRAD</name>
<accession>A0ABU8BE24</accession>
<comment type="caution">
    <text evidence="2">The sequence shown here is derived from an EMBL/GenBank/DDBJ whole genome shotgun (WGS) entry which is preliminary data.</text>
</comment>
<keyword evidence="3" id="KW-1185">Reference proteome</keyword>
<reference evidence="2 3" key="1">
    <citation type="submission" date="2024-02" db="EMBL/GenBank/DDBJ databases">
        <title>Adaptive strategies in a cosmopolitan and abundant soil bacterium.</title>
        <authorList>
            <person name="Carini P."/>
        </authorList>
    </citation>
    <scope>NUCLEOTIDE SEQUENCE [LARGE SCALE GENOMIC DNA]</scope>
    <source>
        <strain evidence="2 3">AZCC 1608</strain>
    </source>
</reference>
<dbReference type="RefSeq" id="WP_334481551.1">
    <property type="nucleotide sequence ID" value="NZ_JAZHRV010000001.1"/>
</dbReference>
<protein>
    <recommendedName>
        <fullName evidence="4">DUF3604 domain-containing protein</fullName>
    </recommendedName>
</protein>
<proteinExistence type="predicted"/>
<sequence>MKHLDRRNWIALFAFTASTALISPALAQTTPERNAYFGETHVHTGWSFDAYIFGNTKTGPEEAYKYATGQIIQHPMGYPIKITTPLDWMGVTDHSEYVGTVKLANTPGSALSKLPIAEKLKVRSPADIQRIYLWLGYTIVDKKPIKELISPEVAGNIWKENNAIADRFNKPGKFTAFCSYEWTSTPDNRNMHRNVFFKDCAKVPELPFSAIDSSAPEDLWDWMDVQRKAGSELLAISHNANLSDGIMFPTEVDFKGRPIDKAWAESRERNEKLSEIKQIKGQSETHPSLSPNDEFANFEVLTYLLGDPAGRFPTIPGSYIRDAYKTGIAMQDSRGYNPYKFGIVGGSDSHNTGVPYRQENFYGGHARNDGDEKQRMSGHVFAGLDVRLENPAGLTGLWAEENTRAALFNAMQRKETFATSGPRIQLRFFGGWDYSQDAKDVKNREIWNIVPDWLKDRLWVRTAYAQGVPMGGDLPSMPAEKKAPSFAVWAVKDPTSGNLDRIQIVKGWTKDGQSFEKVFDVVWAGKRTPDPVTGKVPPIGSTVNIQEATYKNTIGAVELKAVWSDPEFDPGLNAFYYARALEIPTPRWTTIQAKNLGINPPEIVSATVQERAWASPIWYTPTEQARVTAKPGTTVASLQQQPGAAALNDAELKDLIVGKSTWIRNNATGSVFQVIWSSAGRRLITNVDGTLPQPGQIGDVMHSGELGSPSSYSIKDGKIVTAFGNLPYEVTVYKVGDKYFGARSNEYGYANYEIVPTPINLENLSSGQAERPPL</sequence>
<evidence type="ECO:0000256" key="1">
    <source>
        <dbReference type="SAM" id="SignalP"/>
    </source>
</evidence>
<dbReference type="Pfam" id="PF12228">
    <property type="entry name" value="DUF3604"/>
    <property type="match status" value="1"/>
</dbReference>
<dbReference type="InterPro" id="IPR022028">
    <property type="entry name" value="DUF3604"/>
</dbReference>
<dbReference type="Gene3D" id="3.20.20.140">
    <property type="entry name" value="Metal-dependent hydrolases"/>
    <property type="match status" value="1"/>
</dbReference>
<feature type="chain" id="PRO_5045255089" description="DUF3604 domain-containing protein" evidence="1">
    <location>
        <begin position="28"/>
        <end position="774"/>
    </location>
</feature>
<dbReference type="Proteomes" id="UP001364224">
    <property type="component" value="Unassembled WGS sequence"/>
</dbReference>
<evidence type="ECO:0000313" key="2">
    <source>
        <dbReference type="EMBL" id="MEH2556238.1"/>
    </source>
</evidence>